<reference evidence="3 4" key="1">
    <citation type="submission" date="2020-08" db="EMBL/GenBank/DDBJ databases">
        <authorList>
            <person name="Hejnol A."/>
        </authorList>
    </citation>
    <scope>NUCLEOTIDE SEQUENCE [LARGE SCALE GENOMIC DNA]</scope>
</reference>
<feature type="region of interest" description="Disordered" evidence="2">
    <location>
        <begin position="403"/>
        <end position="426"/>
    </location>
</feature>
<dbReference type="Pfam" id="PF13738">
    <property type="entry name" value="Pyr_redox_3"/>
    <property type="match status" value="1"/>
</dbReference>
<protein>
    <submittedName>
        <fullName evidence="3">DgyrCDS8710</fullName>
    </submittedName>
</protein>
<dbReference type="InterPro" id="IPR036188">
    <property type="entry name" value="FAD/NAD-bd_sf"/>
</dbReference>
<dbReference type="PANTHER" id="PTHR43539">
    <property type="entry name" value="FLAVIN-BINDING MONOOXYGENASE-LIKE PROTEIN (AFU_ORTHOLOGUE AFUA_4G09220)"/>
    <property type="match status" value="1"/>
</dbReference>
<dbReference type="InterPro" id="IPR050982">
    <property type="entry name" value="Auxin_biosynth/cation_transpt"/>
</dbReference>
<evidence type="ECO:0000313" key="4">
    <source>
        <dbReference type="Proteomes" id="UP000549394"/>
    </source>
</evidence>
<dbReference type="Gene3D" id="3.50.50.60">
    <property type="entry name" value="FAD/NAD(P)-binding domain"/>
    <property type="match status" value="2"/>
</dbReference>
<feature type="region of interest" description="Disordered" evidence="2">
    <location>
        <begin position="450"/>
        <end position="505"/>
    </location>
</feature>
<feature type="compositionally biased region" description="Basic and acidic residues" evidence="2">
    <location>
        <begin position="466"/>
        <end position="493"/>
    </location>
</feature>
<feature type="compositionally biased region" description="Polar residues" evidence="2">
    <location>
        <begin position="494"/>
        <end position="505"/>
    </location>
</feature>
<keyword evidence="4" id="KW-1185">Reference proteome</keyword>
<evidence type="ECO:0000256" key="1">
    <source>
        <dbReference type="ARBA" id="ARBA00023002"/>
    </source>
</evidence>
<dbReference type="SUPFAM" id="SSF51905">
    <property type="entry name" value="FAD/NAD(P)-binding domain"/>
    <property type="match status" value="1"/>
</dbReference>
<dbReference type="Proteomes" id="UP000549394">
    <property type="component" value="Unassembled WGS sequence"/>
</dbReference>
<dbReference type="AlphaFoldDB" id="A0A7I8VV68"/>
<dbReference type="GO" id="GO:0036503">
    <property type="term" value="P:ERAD pathway"/>
    <property type="evidence" value="ECO:0007669"/>
    <property type="project" value="TreeGrafter"/>
</dbReference>
<dbReference type="GO" id="GO:0004497">
    <property type="term" value="F:monooxygenase activity"/>
    <property type="evidence" value="ECO:0007669"/>
    <property type="project" value="TreeGrafter"/>
</dbReference>
<dbReference type="PANTHER" id="PTHR43539:SF23">
    <property type="entry name" value="FAD-DEPENDENT OXIDOREDUCTASE DOMAIN-CONTAINING PROTEIN 2"/>
    <property type="match status" value="1"/>
</dbReference>
<evidence type="ECO:0000313" key="3">
    <source>
        <dbReference type="EMBL" id="CAD5120132.1"/>
    </source>
</evidence>
<keyword evidence="1" id="KW-0560">Oxidoreductase</keyword>
<dbReference type="GO" id="GO:0050660">
    <property type="term" value="F:flavin adenine dinucleotide binding"/>
    <property type="evidence" value="ECO:0007669"/>
    <property type="project" value="TreeGrafter"/>
</dbReference>
<dbReference type="EMBL" id="CAJFCJ010000012">
    <property type="protein sequence ID" value="CAD5120132.1"/>
    <property type="molecule type" value="Genomic_DNA"/>
</dbReference>
<name>A0A7I8VV68_9ANNE</name>
<sequence>MEANDKILKCKSLIIASGLSKPVLPTFEGSQDMIGYEEMPLDEDFYKGKDVLILGHGNSAFETANAIYEKTNKVHILGRNRVRLAWETHYVGDIRSVYSHLIDTYQLKSLDGILEGEIKDFKLKKVKDKFYFQTDNLPDTMDNFALREGYDIVIRCLGFKFDNSIFSDLMSPALTKSEKYPEIDDKFQSTNIENLYFIGTTAHSLDYRRSSGGFIHGFRYMKLITVILKRINEVSSLYQMHGVLGDIIAIDRDNKQFHYFENYLISNLHNFENVTGYPINDVLILVLNYGKTFTTPGNDVLRIDRATGVLEEAHLSNFLHPQFYYYEKLPTKGRMLNKRRDAILPLPDKIHYILEDFHTTWTSPTTHILPLRRFLENCTKTDLRHYKSSDCFLSSFVDGTFPIDSTGGSTSRPTTPRLTPRSPRHTVVHQPTDALVTEFDTLWREITPTEREKTYQPEILPRTPVKKLEKEDFSQDSSIRNDERKESDDDTRRQSLQPSRIDNFL</sequence>
<organism evidence="3 4">
    <name type="scientific">Dimorphilus gyrociliatus</name>
    <dbReference type="NCBI Taxonomy" id="2664684"/>
    <lineage>
        <taxon>Eukaryota</taxon>
        <taxon>Metazoa</taxon>
        <taxon>Spiralia</taxon>
        <taxon>Lophotrochozoa</taxon>
        <taxon>Annelida</taxon>
        <taxon>Polychaeta</taxon>
        <taxon>Polychaeta incertae sedis</taxon>
        <taxon>Dinophilidae</taxon>
        <taxon>Dimorphilus</taxon>
    </lineage>
</organism>
<evidence type="ECO:0000256" key="2">
    <source>
        <dbReference type="SAM" id="MobiDB-lite"/>
    </source>
</evidence>
<dbReference type="GO" id="GO:0005788">
    <property type="term" value="C:endoplasmic reticulum lumen"/>
    <property type="evidence" value="ECO:0007669"/>
    <property type="project" value="TreeGrafter"/>
</dbReference>
<comment type="caution">
    <text evidence="3">The sequence shown here is derived from an EMBL/GenBank/DDBJ whole genome shotgun (WGS) entry which is preliminary data.</text>
</comment>
<feature type="compositionally biased region" description="Low complexity" evidence="2">
    <location>
        <begin position="405"/>
        <end position="421"/>
    </location>
</feature>
<proteinExistence type="predicted"/>
<accession>A0A7I8VV68</accession>
<gene>
    <name evidence="3" type="ORF">DGYR_LOCUS8265</name>
</gene>
<dbReference type="OrthoDB" id="66881at2759"/>